<evidence type="ECO:0000256" key="1">
    <source>
        <dbReference type="ARBA" id="ARBA00009226"/>
    </source>
</evidence>
<dbReference type="AlphaFoldDB" id="A0A2M8HCK6"/>
<sequence>MKSITLPAASVAELALQRRLSQHRWHFDWLGGELCLTIGLPPASLDTRLQLHWQGLTLALGCQGAELARWLAPDLQQAALFSLPEPLQLALIERLGQPLSGLSCSALVQDATSSNPVVPGEPALQILLKRESVCLSLWLHQPEPLLARLPPRPPQQRQPLPLLLSLRWGEMRLSVMELARLACGDVLLPPPHPMLGQRLLACLEGRPLAYCQPHPQHLELIDMYTAAPDEPLGPTELESLPIQVSFEVGRQTLDWHSLTSLQPGSLIDLGVPLDGEVSILGNGHRIGVGRLVEIQGRLGVRVETLSGEPQA</sequence>
<dbReference type="OrthoDB" id="182173at2"/>
<dbReference type="SUPFAM" id="SSF101801">
    <property type="entry name" value="Surface presentation of antigens (SPOA)"/>
    <property type="match status" value="1"/>
</dbReference>
<reference evidence="4 5" key="1">
    <citation type="submission" date="2017-11" db="EMBL/GenBank/DDBJ databases">
        <title>Draft genome sequence of environmental isolate Aeromonas lusitania sp. nov. MDC 2473.</title>
        <authorList>
            <person name="Colston S.M."/>
            <person name="Navarro A."/>
            <person name="Martinez-Murcia A.J."/>
            <person name="Graf J."/>
        </authorList>
    </citation>
    <scope>NUCLEOTIDE SEQUENCE [LARGE SCALE GENOMIC DNA]</scope>
    <source>
        <strain evidence="4 5">MDC 2473</strain>
    </source>
</reference>
<comment type="similarity">
    <text evidence="1">Belongs to the FliN/MopA/SpaO family.</text>
</comment>
<evidence type="ECO:0000256" key="2">
    <source>
        <dbReference type="ARBA" id="ARBA00023026"/>
    </source>
</evidence>
<proteinExistence type="inferred from homology"/>
<dbReference type="InterPro" id="IPR013385">
    <property type="entry name" value="T3SS_SpaO/YscQ/SpaO"/>
</dbReference>
<dbReference type="RefSeq" id="WP_100859089.1">
    <property type="nucleotide sequence ID" value="NZ_PGCP01000005.1"/>
</dbReference>
<dbReference type="PANTHER" id="PTHR30034:SF6">
    <property type="entry name" value="YOP PROTEINS TRANSLOCATION PROTEIN Q"/>
    <property type="match status" value="1"/>
</dbReference>
<organism evidence="4 5">
    <name type="scientific">Aeromonas lusitana</name>
    <dbReference type="NCBI Taxonomy" id="931529"/>
    <lineage>
        <taxon>Bacteria</taxon>
        <taxon>Pseudomonadati</taxon>
        <taxon>Pseudomonadota</taxon>
        <taxon>Gammaproteobacteria</taxon>
        <taxon>Aeromonadales</taxon>
        <taxon>Aeromonadaceae</taxon>
        <taxon>Aeromonas</taxon>
    </lineage>
</organism>
<feature type="domain" description="Flagellar motor switch protein FliN-like C-terminal" evidence="3">
    <location>
        <begin position="236"/>
        <end position="304"/>
    </location>
</feature>
<dbReference type="GO" id="GO:0071978">
    <property type="term" value="P:bacterial-type flagellum-dependent swarming motility"/>
    <property type="evidence" value="ECO:0007669"/>
    <property type="project" value="TreeGrafter"/>
</dbReference>
<dbReference type="GO" id="GO:0030254">
    <property type="term" value="P:protein secretion by the type III secretion system"/>
    <property type="evidence" value="ECO:0007669"/>
    <property type="project" value="InterPro"/>
</dbReference>
<dbReference type="PANTHER" id="PTHR30034">
    <property type="entry name" value="FLAGELLAR MOTOR SWITCH PROTEIN FLIM"/>
    <property type="match status" value="1"/>
</dbReference>
<keyword evidence="5" id="KW-1185">Reference proteome</keyword>
<comment type="caution">
    <text evidence="4">The sequence shown here is derived from an EMBL/GenBank/DDBJ whole genome shotgun (WGS) entry which is preliminary data.</text>
</comment>
<accession>A0A2M8HCK6</accession>
<evidence type="ECO:0000259" key="3">
    <source>
        <dbReference type="Pfam" id="PF01052"/>
    </source>
</evidence>
<dbReference type="InterPro" id="IPR036429">
    <property type="entry name" value="SpoA-like_sf"/>
</dbReference>
<dbReference type="PRINTS" id="PR01339">
    <property type="entry name" value="TYPE3OMOPROT"/>
</dbReference>
<name>A0A2M8HCK6_9GAMM</name>
<dbReference type="Gene3D" id="2.30.330.10">
    <property type="entry name" value="SpoA-like"/>
    <property type="match status" value="1"/>
</dbReference>
<dbReference type="InterPro" id="IPR001543">
    <property type="entry name" value="FliN-like_C"/>
</dbReference>
<dbReference type="Proteomes" id="UP000232060">
    <property type="component" value="Unassembled WGS sequence"/>
</dbReference>
<dbReference type="EMBL" id="PGCP01000005">
    <property type="protein sequence ID" value="PJC94270.1"/>
    <property type="molecule type" value="Genomic_DNA"/>
</dbReference>
<dbReference type="GO" id="GO:0050918">
    <property type="term" value="P:positive chemotaxis"/>
    <property type="evidence" value="ECO:0007669"/>
    <property type="project" value="TreeGrafter"/>
</dbReference>
<evidence type="ECO:0000313" key="4">
    <source>
        <dbReference type="EMBL" id="PJC94270.1"/>
    </source>
</evidence>
<dbReference type="InterPro" id="IPR003283">
    <property type="entry name" value="T3SS_OMP_SpaO"/>
</dbReference>
<dbReference type="Pfam" id="PF01052">
    <property type="entry name" value="FliMN_C"/>
    <property type="match status" value="1"/>
</dbReference>
<dbReference type="NCBIfam" id="TIGR02551">
    <property type="entry name" value="SpaO_YscQ"/>
    <property type="match status" value="1"/>
</dbReference>
<keyword evidence="2" id="KW-0843">Virulence</keyword>
<evidence type="ECO:0000313" key="5">
    <source>
        <dbReference type="Proteomes" id="UP000232060"/>
    </source>
</evidence>
<protein>
    <submittedName>
        <fullName evidence="4">YscQ/HrcQ family type III secretion apparatus protein</fullName>
    </submittedName>
</protein>
<gene>
    <name evidence="4" type="ORF">CUC44_06145</name>
</gene>